<feature type="transmembrane region" description="Helical" evidence="6">
    <location>
        <begin position="388"/>
        <end position="407"/>
    </location>
</feature>
<dbReference type="GO" id="GO:0005886">
    <property type="term" value="C:plasma membrane"/>
    <property type="evidence" value="ECO:0007669"/>
    <property type="project" value="UniProtKB-SubCell"/>
</dbReference>
<feature type="transmembrane region" description="Helical" evidence="6">
    <location>
        <begin position="463"/>
        <end position="483"/>
    </location>
</feature>
<dbReference type="STRING" id="89187.ISM_15360"/>
<evidence type="ECO:0000256" key="1">
    <source>
        <dbReference type="ARBA" id="ARBA00004651"/>
    </source>
</evidence>
<feature type="transmembrane region" description="Helical" evidence="6">
    <location>
        <begin position="55"/>
        <end position="78"/>
    </location>
</feature>
<dbReference type="Gene3D" id="1.20.1740.10">
    <property type="entry name" value="Amino acid/polyamine transporter I"/>
    <property type="match status" value="1"/>
</dbReference>
<name>A3SP66_ROSNI</name>
<dbReference type="Proteomes" id="UP000005954">
    <property type="component" value="Unassembled WGS sequence"/>
</dbReference>
<dbReference type="AlphaFoldDB" id="A3SP66"/>
<evidence type="ECO:0000256" key="3">
    <source>
        <dbReference type="ARBA" id="ARBA00022692"/>
    </source>
</evidence>
<feature type="transmembrane region" description="Helical" evidence="6">
    <location>
        <begin position="261"/>
        <end position="294"/>
    </location>
</feature>
<feature type="transmembrane region" description="Helical" evidence="6">
    <location>
        <begin position="133"/>
        <end position="154"/>
    </location>
</feature>
<organism evidence="7 8">
    <name type="scientific">Roseovarius nubinhibens (strain ATCC BAA-591 / DSM 15170 / ISM)</name>
    <dbReference type="NCBI Taxonomy" id="89187"/>
    <lineage>
        <taxon>Bacteria</taxon>
        <taxon>Pseudomonadati</taxon>
        <taxon>Pseudomonadota</taxon>
        <taxon>Alphaproteobacteria</taxon>
        <taxon>Rhodobacterales</taxon>
        <taxon>Roseobacteraceae</taxon>
        <taxon>Roseovarius</taxon>
    </lineage>
</organism>
<dbReference type="PANTHER" id="PTHR42770">
    <property type="entry name" value="AMINO ACID TRANSPORTER-RELATED"/>
    <property type="match status" value="1"/>
</dbReference>
<dbReference type="GO" id="GO:0022857">
    <property type="term" value="F:transmembrane transporter activity"/>
    <property type="evidence" value="ECO:0007669"/>
    <property type="project" value="InterPro"/>
</dbReference>
<dbReference type="HOGENOM" id="CLU_480451_0_0_5"/>
<evidence type="ECO:0000313" key="7">
    <source>
        <dbReference type="EMBL" id="EAP76256.1"/>
    </source>
</evidence>
<evidence type="ECO:0000313" key="8">
    <source>
        <dbReference type="Proteomes" id="UP000005954"/>
    </source>
</evidence>
<feature type="transmembrane region" description="Helical" evidence="6">
    <location>
        <begin position="224"/>
        <end position="249"/>
    </location>
</feature>
<dbReference type="EMBL" id="AALY01000002">
    <property type="protein sequence ID" value="EAP76256.1"/>
    <property type="molecule type" value="Genomic_DNA"/>
</dbReference>
<keyword evidence="4 6" id="KW-1133">Transmembrane helix</keyword>
<keyword evidence="8" id="KW-1185">Reference proteome</keyword>
<gene>
    <name evidence="7" type="ORF">ISM_15360</name>
</gene>
<accession>A3SP66</accession>
<dbReference type="Pfam" id="PF13520">
    <property type="entry name" value="AA_permease_2"/>
    <property type="match status" value="1"/>
</dbReference>
<sequence>MIWMLSVSFGFLQAFIYAEIAGLFPSKSGGASVYGAAAWVRYSKLLAPLSVWCNWLAWTPVLAIGGGLAAGYILNVFFDPESAIRSWQITLVNLDGLKEGLSLRIDATFMLGAMILLVVFGVQHGGVLRAAKFQTIMGLAVVIPLLIVGIVPLLTGDVLAENLTPLKPLAFDADGNVTQGQWDIPGWTLFLGGLFIAAWSAYAFETAICYTSEFKDPAYDTPRAILFAGLLCILVYTLVPLSFQGVLGVEGMLQDGIVDGSAVAGAMAGMVGGGSFVFSLMVIMLILALLLAVMTSMAGSSRTLYQGGVDGWLPRYLAKANSHGAPTNAMWTDLGFNLILLMMSDYLFVLAVSNCCYLIFNFLNLNAGWIHRIDSPDTPRPWRCPTPLMAVGIVLSFINAILLGAGANVWGEGTLMSGIIAALLILPVFAYRHYVQDKGQFPDAMLDDLHLSSRDLSVKKAGMLPYLALAGGIAVAIIANQIFQL</sequence>
<protein>
    <submittedName>
        <fullName evidence="7">Amino acid permease-associated region</fullName>
    </submittedName>
</protein>
<comment type="caution">
    <text evidence="7">The sequence shown here is derived from an EMBL/GenBank/DDBJ whole genome shotgun (WGS) entry which is preliminary data.</text>
</comment>
<keyword evidence="5 6" id="KW-0472">Membrane</keyword>
<feature type="transmembrane region" description="Helical" evidence="6">
    <location>
        <begin position="346"/>
        <end position="367"/>
    </location>
</feature>
<dbReference type="PIRSF" id="PIRSF006060">
    <property type="entry name" value="AA_transporter"/>
    <property type="match status" value="1"/>
</dbReference>
<keyword evidence="2" id="KW-1003">Cell membrane</keyword>
<comment type="subcellular location">
    <subcellularLocation>
        <location evidence="1">Cell membrane</location>
        <topology evidence="1">Multi-pass membrane protein</topology>
    </subcellularLocation>
</comment>
<feature type="transmembrane region" description="Helical" evidence="6">
    <location>
        <begin position="107"/>
        <end position="127"/>
    </location>
</feature>
<dbReference type="InterPro" id="IPR050367">
    <property type="entry name" value="APC_superfamily"/>
</dbReference>
<dbReference type="eggNOG" id="COG0531">
    <property type="taxonomic scope" value="Bacteria"/>
</dbReference>
<feature type="transmembrane region" description="Helical" evidence="6">
    <location>
        <begin position="413"/>
        <end position="431"/>
    </location>
</feature>
<evidence type="ECO:0000256" key="2">
    <source>
        <dbReference type="ARBA" id="ARBA00022475"/>
    </source>
</evidence>
<evidence type="ECO:0000256" key="4">
    <source>
        <dbReference type="ARBA" id="ARBA00022989"/>
    </source>
</evidence>
<keyword evidence="3 6" id="KW-0812">Transmembrane</keyword>
<feature type="transmembrane region" description="Helical" evidence="6">
    <location>
        <begin position="186"/>
        <end position="204"/>
    </location>
</feature>
<evidence type="ECO:0000256" key="5">
    <source>
        <dbReference type="ARBA" id="ARBA00023136"/>
    </source>
</evidence>
<reference evidence="7 8" key="1">
    <citation type="submission" date="2005-12" db="EMBL/GenBank/DDBJ databases">
        <authorList>
            <person name="Moran M.A."/>
            <person name="Ferriera S."/>
            <person name="Johnson J."/>
            <person name="Kravitz S."/>
            <person name="Halpern A."/>
            <person name="Remington K."/>
            <person name="Beeson K."/>
            <person name="Tran B."/>
            <person name="Rogers Y.-H."/>
            <person name="Friedman R."/>
            <person name="Venter J.C."/>
        </authorList>
    </citation>
    <scope>NUCLEOTIDE SEQUENCE [LARGE SCALE GENOMIC DNA]</scope>
    <source>
        <strain evidence="8">ATCC BAA-591 / DSM 15170 / ISM</strain>
    </source>
</reference>
<dbReference type="PRINTS" id="PR00173">
    <property type="entry name" value="EDTRNSPORT"/>
</dbReference>
<dbReference type="InterPro" id="IPR002293">
    <property type="entry name" value="AA/rel_permease1"/>
</dbReference>
<dbReference type="PANTHER" id="PTHR42770:SF11">
    <property type="entry name" value="INNER MEMBRANE TRANSPORT PROTEIN YBAT"/>
    <property type="match status" value="1"/>
</dbReference>
<evidence type="ECO:0000256" key="6">
    <source>
        <dbReference type="SAM" id="Phobius"/>
    </source>
</evidence>
<proteinExistence type="predicted"/>